<keyword evidence="8 9" id="KW-0472">Membrane</keyword>
<evidence type="ECO:0000256" key="3">
    <source>
        <dbReference type="ARBA" id="ARBA00022475"/>
    </source>
</evidence>
<dbReference type="EMBL" id="MHTV01000045">
    <property type="protein sequence ID" value="OHA65259.1"/>
    <property type="molecule type" value="Genomic_DNA"/>
</dbReference>
<dbReference type="HAMAP" id="MF_00422">
    <property type="entry name" value="SecE"/>
    <property type="match status" value="1"/>
</dbReference>
<evidence type="ECO:0000256" key="6">
    <source>
        <dbReference type="ARBA" id="ARBA00022989"/>
    </source>
</evidence>
<dbReference type="InterPro" id="IPR005807">
    <property type="entry name" value="SecE_bac"/>
</dbReference>
<name>A0A1G2QYQ0_9BACT</name>
<dbReference type="GO" id="GO:0043952">
    <property type="term" value="P:protein transport by the Sec complex"/>
    <property type="evidence" value="ECO:0007669"/>
    <property type="project" value="UniProtKB-UniRule"/>
</dbReference>
<reference evidence="10 11" key="1">
    <citation type="journal article" date="2016" name="Nat. Commun.">
        <title>Thousands of microbial genomes shed light on interconnected biogeochemical processes in an aquifer system.</title>
        <authorList>
            <person name="Anantharaman K."/>
            <person name="Brown C.T."/>
            <person name="Hug L.A."/>
            <person name="Sharon I."/>
            <person name="Castelle C.J."/>
            <person name="Probst A.J."/>
            <person name="Thomas B.C."/>
            <person name="Singh A."/>
            <person name="Wilkins M.J."/>
            <person name="Karaoz U."/>
            <person name="Brodie E.L."/>
            <person name="Williams K.H."/>
            <person name="Hubbard S.S."/>
            <person name="Banfield J.F."/>
        </authorList>
    </citation>
    <scope>NUCLEOTIDE SEQUENCE [LARGE SCALE GENOMIC DNA]</scope>
</reference>
<protein>
    <recommendedName>
        <fullName evidence="9">Protein translocase subunit SecE</fullName>
    </recommendedName>
</protein>
<dbReference type="AlphaFoldDB" id="A0A1G2QYQ0"/>
<dbReference type="GO" id="GO:0009306">
    <property type="term" value="P:protein secretion"/>
    <property type="evidence" value="ECO:0007669"/>
    <property type="project" value="UniProtKB-UniRule"/>
</dbReference>
<comment type="caution">
    <text evidence="10">The sequence shown here is derived from an EMBL/GenBank/DDBJ whole genome shotgun (WGS) entry which is preliminary data.</text>
</comment>
<evidence type="ECO:0000313" key="10">
    <source>
        <dbReference type="EMBL" id="OHA65259.1"/>
    </source>
</evidence>
<proteinExistence type="inferred from homology"/>
<comment type="function">
    <text evidence="9">Essential subunit of the Sec protein translocation channel SecYEG. Clamps together the 2 halves of SecY. May contact the channel plug during translocation.</text>
</comment>
<comment type="similarity">
    <text evidence="9">Belongs to the SecE/SEC61-gamma family.</text>
</comment>
<keyword evidence="4 9" id="KW-0812">Transmembrane</keyword>
<dbReference type="InterPro" id="IPR001901">
    <property type="entry name" value="Translocase_SecE/Sec61-g"/>
</dbReference>
<keyword evidence="2 9" id="KW-0813">Transport</keyword>
<dbReference type="NCBIfam" id="TIGR00964">
    <property type="entry name" value="secE_bact"/>
    <property type="match status" value="1"/>
</dbReference>
<comment type="subcellular location">
    <subcellularLocation>
        <location evidence="9">Cell membrane</location>
        <topology evidence="9">Single-pass membrane protein</topology>
    </subcellularLocation>
    <subcellularLocation>
        <location evidence="1">Membrane</location>
    </subcellularLocation>
</comment>
<gene>
    <name evidence="9" type="primary">secE</name>
    <name evidence="10" type="ORF">A3C04_03050</name>
</gene>
<dbReference type="Proteomes" id="UP000178092">
    <property type="component" value="Unassembled WGS sequence"/>
</dbReference>
<dbReference type="GO" id="GO:0005886">
    <property type="term" value="C:plasma membrane"/>
    <property type="evidence" value="ECO:0007669"/>
    <property type="project" value="UniProtKB-SubCell"/>
</dbReference>
<accession>A0A1G2QYQ0</accession>
<dbReference type="Gene3D" id="1.20.5.1030">
    <property type="entry name" value="Preprotein translocase secy subunit"/>
    <property type="match status" value="1"/>
</dbReference>
<dbReference type="Pfam" id="PF00584">
    <property type="entry name" value="SecE"/>
    <property type="match status" value="1"/>
</dbReference>
<dbReference type="PANTHER" id="PTHR33910">
    <property type="entry name" value="PROTEIN TRANSLOCASE SUBUNIT SECE"/>
    <property type="match status" value="1"/>
</dbReference>
<sequence>MKALNAFQFLQEVKTEASKVSWPSRQQTIRDTIIVIAFSAVVALLLSFFDIIFSEVINFIA</sequence>
<keyword evidence="7 9" id="KW-0811">Translocation</keyword>
<keyword evidence="5 9" id="KW-0653">Protein transport</keyword>
<keyword evidence="3 9" id="KW-1003">Cell membrane</keyword>
<evidence type="ECO:0000256" key="4">
    <source>
        <dbReference type="ARBA" id="ARBA00022692"/>
    </source>
</evidence>
<dbReference type="GO" id="GO:0008320">
    <property type="term" value="F:protein transmembrane transporter activity"/>
    <property type="evidence" value="ECO:0007669"/>
    <property type="project" value="UniProtKB-UniRule"/>
</dbReference>
<organism evidence="10 11">
    <name type="scientific">Candidatus Wildermuthbacteria bacterium RIFCSPHIGHO2_02_FULL_45_25</name>
    <dbReference type="NCBI Taxonomy" id="1802450"/>
    <lineage>
        <taxon>Bacteria</taxon>
        <taxon>Candidatus Wildermuthiibacteriota</taxon>
    </lineage>
</organism>
<evidence type="ECO:0000256" key="1">
    <source>
        <dbReference type="ARBA" id="ARBA00004370"/>
    </source>
</evidence>
<evidence type="ECO:0000256" key="9">
    <source>
        <dbReference type="HAMAP-Rule" id="MF_00422"/>
    </source>
</evidence>
<dbReference type="InterPro" id="IPR038379">
    <property type="entry name" value="SecE_sf"/>
</dbReference>
<evidence type="ECO:0000256" key="2">
    <source>
        <dbReference type="ARBA" id="ARBA00022448"/>
    </source>
</evidence>
<evidence type="ECO:0000256" key="7">
    <source>
        <dbReference type="ARBA" id="ARBA00023010"/>
    </source>
</evidence>
<dbReference type="PROSITE" id="PS01067">
    <property type="entry name" value="SECE_SEC61G"/>
    <property type="match status" value="1"/>
</dbReference>
<comment type="subunit">
    <text evidence="9">Component of the Sec protein translocase complex. Heterotrimer consisting of SecY, SecE and SecG subunits. The heterotrimers can form oligomers, although 1 heterotrimer is thought to be able to translocate proteins. Interacts with the ribosome. Interacts with SecDF, and other proteins may be involved. Interacts with SecA.</text>
</comment>
<evidence type="ECO:0000256" key="8">
    <source>
        <dbReference type="ARBA" id="ARBA00023136"/>
    </source>
</evidence>
<dbReference type="GO" id="GO:0065002">
    <property type="term" value="P:intracellular protein transmembrane transport"/>
    <property type="evidence" value="ECO:0007669"/>
    <property type="project" value="UniProtKB-UniRule"/>
</dbReference>
<feature type="transmembrane region" description="Helical" evidence="9">
    <location>
        <begin position="33"/>
        <end position="53"/>
    </location>
</feature>
<keyword evidence="6 9" id="KW-1133">Transmembrane helix</keyword>
<evidence type="ECO:0000256" key="5">
    <source>
        <dbReference type="ARBA" id="ARBA00022927"/>
    </source>
</evidence>
<dbReference type="GO" id="GO:0006605">
    <property type="term" value="P:protein targeting"/>
    <property type="evidence" value="ECO:0007669"/>
    <property type="project" value="UniProtKB-UniRule"/>
</dbReference>
<dbReference type="PANTHER" id="PTHR33910:SF1">
    <property type="entry name" value="PROTEIN TRANSLOCASE SUBUNIT SECE"/>
    <property type="match status" value="1"/>
</dbReference>
<evidence type="ECO:0000313" key="11">
    <source>
        <dbReference type="Proteomes" id="UP000178092"/>
    </source>
</evidence>